<keyword evidence="5" id="KW-1185">Reference proteome</keyword>
<feature type="region of interest" description="Disordered" evidence="3">
    <location>
        <begin position="1"/>
        <end position="27"/>
    </location>
</feature>
<comment type="caution">
    <text evidence="4">The sequence shown here is derived from an EMBL/GenBank/DDBJ whole genome shotgun (WGS) entry which is preliminary data.</text>
</comment>
<dbReference type="Proteomes" id="UP001498476">
    <property type="component" value="Unassembled WGS sequence"/>
</dbReference>
<dbReference type="EMBL" id="JAZAVJ010000059">
    <property type="protein sequence ID" value="KAK7417264.1"/>
    <property type="molecule type" value="Genomic_DNA"/>
</dbReference>
<accession>A0ABR1H825</accession>
<name>A0ABR1H825_9HYPO</name>
<proteinExistence type="predicted"/>
<protein>
    <recommendedName>
        <fullName evidence="6">Transcription factor domain-containing protein</fullName>
    </recommendedName>
</protein>
<feature type="compositionally biased region" description="Polar residues" evidence="3">
    <location>
        <begin position="1"/>
        <end position="11"/>
    </location>
</feature>
<dbReference type="Pfam" id="PF11951">
    <property type="entry name" value="Fungal_trans_2"/>
    <property type="match status" value="1"/>
</dbReference>
<dbReference type="PANTHER" id="PTHR37534:SF20">
    <property type="entry name" value="PRO1A C6 ZINK-FINGER PROTEIN"/>
    <property type="match status" value="1"/>
</dbReference>
<evidence type="ECO:0008006" key="6">
    <source>
        <dbReference type="Google" id="ProtNLM"/>
    </source>
</evidence>
<evidence type="ECO:0000256" key="3">
    <source>
        <dbReference type="SAM" id="MobiDB-lite"/>
    </source>
</evidence>
<organism evidence="4 5">
    <name type="scientific">Neonectria punicea</name>
    <dbReference type="NCBI Taxonomy" id="979145"/>
    <lineage>
        <taxon>Eukaryota</taxon>
        <taxon>Fungi</taxon>
        <taxon>Dikarya</taxon>
        <taxon>Ascomycota</taxon>
        <taxon>Pezizomycotina</taxon>
        <taxon>Sordariomycetes</taxon>
        <taxon>Hypocreomycetidae</taxon>
        <taxon>Hypocreales</taxon>
        <taxon>Nectriaceae</taxon>
        <taxon>Neonectria</taxon>
    </lineage>
</organism>
<dbReference type="PANTHER" id="PTHR37534">
    <property type="entry name" value="TRANSCRIPTIONAL ACTIVATOR PROTEIN UGA3"/>
    <property type="match status" value="1"/>
</dbReference>
<dbReference type="InterPro" id="IPR021858">
    <property type="entry name" value="Fun_TF"/>
</dbReference>
<sequence length="567" mass="62644">MDNGGRQQQMTKRIKSQVKQSAKRRRGIALMESIAQNLTATSPDDETLSGLDDVSMSNATLTRGESSSGIRSPSSSANPTGAAAEDVFLPDPPFAPPHTPKYSGYASAPNDQGSLVPRNETDMGFITAYMDYVFPALFPFYRPPILQGGRTWLLVLAMRNEGYLSTIVSLTSYFFSVVPVDTSHPDHNHCVSDTWKGLQKQMDLVLATVQDDLKDISRRGVGDSLLDSVYLLINIGQLLNFELAVPSGKWQIHLDAATGLSNQIIQHHASSGESRGISAVLDKLHNTHMAVPITPIQGAFRFFSAILLIDDIISSISLDRPPRLKAYHPELVQADAPDKEPTLRIEEVIGCHAWVLLAVSEIATLDQWKKSQSESGHLIQAELLSRANLIEKRLQEGHRRLDQHDLSCHDLSTSDSKSDKQLQAYLEHSSWSRDLSPPTPEVHAHLTRIWAHAAHSYLLVVLLGWQPDDARIRSNTTRVIDLLNKTPSYTWLRSVVWPFCVSGCLALGEQRQTFSMMGDSMAALQTFGTLREALSVMENVWGQSEIDVASWDLGSCLKSLGHVALLV</sequence>
<evidence type="ECO:0000313" key="5">
    <source>
        <dbReference type="Proteomes" id="UP001498476"/>
    </source>
</evidence>
<feature type="region of interest" description="Disordered" evidence="3">
    <location>
        <begin position="60"/>
        <end position="93"/>
    </location>
</feature>
<evidence type="ECO:0000256" key="1">
    <source>
        <dbReference type="ARBA" id="ARBA00004123"/>
    </source>
</evidence>
<feature type="compositionally biased region" description="Basic residues" evidence="3">
    <location>
        <begin position="12"/>
        <end position="27"/>
    </location>
</feature>
<comment type="subcellular location">
    <subcellularLocation>
        <location evidence="1">Nucleus</location>
    </subcellularLocation>
</comment>
<gene>
    <name evidence="4" type="ORF">QQX98_004698</name>
</gene>
<evidence type="ECO:0000256" key="2">
    <source>
        <dbReference type="ARBA" id="ARBA00023242"/>
    </source>
</evidence>
<keyword evidence="2" id="KW-0539">Nucleus</keyword>
<reference evidence="4 5" key="1">
    <citation type="journal article" date="2025" name="Microbiol. Resour. Announc.">
        <title>Draft genome sequences for Neonectria magnoliae and Neonectria punicea, canker pathogens of Liriodendron tulipifera and Acer saccharum in West Virginia.</title>
        <authorList>
            <person name="Petronek H.M."/>
            <person name="Kasson M.T."/>
            <person name="Metheny A.M."/>
            <person name="Stauder C.M."/>
            <person name="Lovett B."/>
            <person name="Lynch S.C."/>
            <person name="Garnas J.R."/>
            <person name="Kasson L.R."/>
            <person name="Stajich J.E."/>
        </authorList>
    </citation>
    <scope>NUCLEOTIDE SEQUENCE [LARGE SCALE GENOMIC DNA]</scope>
    <source>
        <strain evidence="4 5">NRRL 64653</strain>
    </source>
</reference>
<evidence type="ECO:0000313" key="4">
    <source>
        <dbReference type="EMBL" id="KAK7417264.1"/>
    </source>
</evidence>
<feature type="compositionally biased region" description="Low complexity" evidence="3">
    <location>
        <begin position="66"/>
        <end position="76"/>
    </location>
</feature>